<feature type="transmembrane region" description="Helical" evidence="13">
    <location>
        <begin position="324"/>
        <end position="344"/>
    </location>
</feature>
<evidence type="ECO:0000256" key="3">
    <source>
        <dbReference type="ARBA" id="ARBA00011071"/>
    </source>
</evidence>
<comment type="subcellular location">
    <subcellularLocation>
        <location evidence="1 13">Endoplasmic reticulum membrane</location>
        <topology evidence="1 13">Multi-pass membrane protein</topology>
    </subcellularLocation>
</comment>
<protein>
    <recommendedName>
        <fullName evidence="12 13">GPI alpha-1,4-mannosyltransferase I, catalytic subunit</fullName>
        <ecNumber evidence="13">2.4.1.-</ecNumber>
    </recommendedName>
    <alternativeName>
        <fullName evidence="13">GPI mannosyltransferase I</fullName>
    </alternativeName>
</protein>
<dbReference type="GO" id="GO:0004376">
    <property type="term" value="F:GPI mannosyltransferase activity"/>
    <property type="evidence" value="ECO:0007669"/>
    <property type="project" value="InterPro"/>
</dbReference>
<evidence type="ECO:0000256" key="1">
    <source>
        <dbReference type="ARBA" id="ARBA00004477"/>
    </source>
</evidence>
<keyword evidence="10 13" id="KW-0472">Membrane</keyword>
<keyword evidence="7 13" id="KW-0812">Transmembrane</keyword>
<gene>
    <name evidence="14" type="ORF">PFISCL1PPCAC_6201</name>
</gene>
<keyword evidence="9 13" id="KW-1133">Transmembrane helix</keyword>
<keyword evidence="8 13" id="KW-0256">Endoplasmic reticulum</keyword>
<feature type="transmembrane region" description="Helical" evidence="13">
    <location>
        <begin position="233"/>
        <end position="254"/>
    </location>
</feature>
<sequence>FLSRMLTLSSGWRRDQVLFLSLAFRFALVAYSTIHDYLFEVRFTDIDYSVYHDAAMTVVKGGSPYQRATYRYSPLLAWILVPNAVFASFGKLLFCSADILVGWLCLRLGDERRKGNGETKEDSDRLLLHCALFWLVNPLTMIISSRGNADSLVVSAVMGTLLLIEMDWWYVAALLHGSMGVQLKLYPVLLLVPIYFHSVYRHTKIPVTTILNLRSGNHSILDRVKMLINGRGILYIAITLFSFAITQILFYYMYGYEFLHESLLYHFKRIDIRHNFSIYFYPLYLAEGNEWITSLISIGAFIPQLTSILLLSIRYSTDLSFSSFLSLFAFVALNKVCTSQYFVWYISFLPVVASSIEMSHQSSIFLIVLWWVGQGLWLFPAYLFEFRGLAVFEFIWMASLVFFLINMYIISRLCSSHRESGEKEMTKKSQ</sequence>
<dbReference type="GO" id="GO:0051751">
    <property type="term" value="F:alpha-1,4-mannosyltransferase activity"/>
    <property type="evidence" value="ECO:0007669"/>
    <property type="project" value="InterPro"/>
</dbReference>
<proteinExistence type="inferred from homology"/>
<feature type="transmembrane region" description="Helical" evidence="13">
    <location>
        <begin position="364"/>
        <end position="384"/>
    </location>
</feature>
<reference evidence="14" key="1">
    <citation type="submission" date="2023-10" db="EMBL/GenBank/DDBJ databases">
        <title>Genome assembly of Pristionchus species.</title>
        <authorList>
            <person name="Yoshida K."/>
            <person name="Sommer R.J."/>
        </authorList>
    </citation>
    <scope>NUCLEOTIDE SEQUENCE</scope>
    <source>
        <strain evidence="14">RS5133</strain>
    </source>
</reference>
<dbReference type="Pfam" id="PF05007">
    <property type="entry name" value="Mannosyl_trans"/>
    <property type="match status" value="1"/>
</dbReference>
<keyword evidence="4 13" id="KW-0337">GPI-anchor biosynthesis</keyword>
<dbReference type="PANTHER" id="PTHR12886:SF0">
    <property type="entry name" value="GPI MANNOSYLTRANSFERASE 1"/>
    <property type="match status" value="1"/>
</dbReference>
<evidence type="ECO:0000313" key="15">
    <source>
        <dbReference type="Proteomes" id="UP001432322"/>
    </source>
</evidence>
<evidence type="ECO:0000256" key="7">
    <source>
        <dbReference type="ARBA" id="ARBA00022692"/>
    </source>
</evidence>
<dbReference type="EC" id="2.4.1.-" evidence="13"/>
<dbReference type="InterPro" id="IPR007704">
    <property type="entry name" value="PIG-M"/>
</dbReference>
<feature type="transmembrane region" description="Helical" evidence="13">
    <location>
        <begin position="391"/>
        <end position="410"/>
    </location>
</feature>
<evidence type="ECO:0000256" key="5">
    <source>
        <dbReference type="ARBA" id="ARBA00022676"/>
    </source>
</evidence>
<feature type="transmembrane region" description="Helical" evidence="13">
    <location>
        <begin position="126"/>
        <end position="148"/>
    </location>
</feature>
<comment type="caution">
    <text evidence="14">The sequence shown here is derived from an EMBL/GenBank/DDBJ whole genome shotgun (WGS) entry which is preliminary data.</text>
</comment>
<dbReference type="GO" id="GO:0005789">
    <property type="term" value="C:endoplasmic reticulum membrane"/>
    <property type="evidence" value="ECO:0007669"/>
    <property type="project" value="UniProtKB-SubCell"/>
</dbReference>
<dbReference type="GO" id="GO:0006506">
    <property type="term" value="P:GPI anchor biosynthetic process"/>
    <property type="evidence" value="ECO:0007669"/>
    <property type="project" value="UniProtKB-KW"/>
</dbReference>
<organism evidence="14 15">
    <name type="scientific">Pristionchus fissidentatus</name>
    <dbReference type="NCBI Taxonomy" id="1538716"/>
    <lineage>
        <taxon>Eukaryota</taxon>
        <taxon>Metazoa</taxon>
        <taxon>Ecdysozoa</taxon>
        <taxon>Nematoda</taxon>
        <taxon>Chromadorea</taxon>
        <taxon>Rhabditida</taxon>
        <taxon>Rhabditina</taxon>
        <taxon>Diplogasteromorpha</taxon>
        <taxon>Diplogasteroidea</taxon>
        <taxon>Neodiplogasteridae</taxon>
        <taxon>Pristionchus</taxon>
    </lineage>
</organism>
<evidence type="ECO:0000256" key="9">
    <source>
        <dbReference type="ARBA" id="ARBA00022989"/>
    </source>
</evidence>
<evidence type="ECO:0000256" key="11">
    <source>
        <dbReference type="ARBA" id="ARBA00093408"/>
    </source>
</evidence>
<keyword evidence="6 13" id="KW-0808">Transferase</keyword>
<dbReference type="Proteomes" id="UP001432322">
    <property type="component" value="Unassembled WGS sequence"/>
</dbReference>
<evidence type="ECO:0000256" key="4">
    <source>
        <dbReference type="ARBA" id="ARBA00022502"/>
    </source>
</evidence>
<dbReference type="AlphaFoldDB" id="A0AAV5VAJ2"/>
<name>A0AAV5VAJ2_9BILA</name>
<feature type="transmembrane region" description="Helical" evidence="13">
    <location>
        <begin position="75"/>
        <end position="106"/>
    </location>
</feature>
<dbReference type="EMBL" id="BTSY01000002">
    <property type="protein sequence ID" value="GMT14904.1"/>
    <property type="molecule type" value="Genomic_DNA"/>
</dbReference>
<feature type="non-terminal residue" evidence="14">
    <location>
        <position position="1"/>
    </location>
</feature>
<evidence type="ECO:0000313" key="14">
    <source>
        <dbReference type="EMBL" id="GMT14904.1"/>
    </source>
</evidence>
<dbReference type="PANTHER" id="PTHR12886">
    <property type="entry name" value="PIG-M MANNOSYLTRANSFERASE"/>
    <property type="match status" value="1"/>
</dbReference>
<feature type="transmembrane region" description="Helical" evidence="13">
    <location>
        <begin position="291"/>
        <end position="312"/>
    </location>
</feature>
<evidence type="ECO:0000256" key="2">
    <source>
        <dbReference type="ARBA" id="ARBA00004687"/>
    </source>
</evidence>
<comment type="pathway">
    <text evidence="2 13">Glycolipid biosynthesis; glycosylphosphatidylinositol-anchor biosynthesis.</text>
</comment>
<evidence type="ECO:0000256" key="8">
    <source>
        <dbReference type="ARBA" id="ARBA00022824"/>
    </source>
</evidence>
<evidence type="ECO:0000256" key="12">
    <source>
        <dbReference type="ARBA" id="ARBA00093608"/>
    </source>
</evidence>
<accession>A0AAV5VAJ2</accession>
<evidence type="ECO:0000256" key="6">
    <source>
        <dbReference type="ARBA" id="ARBA00022679"/>
    </source>
</evidence>
<dbReference type="GO" id="GO:1990529">
    <property type="term" value="C:glycosylphosphatidylinositol-mannosyltransferase I complex"/>
    <property type="evidence" value="ECO:0007669"/>
    <property type="project" value="TreeGrafter"/>
</dbReference>
<evidence type="ECO:0000256" key="10">
    <source>
        <dbReference type="ARBA" id="ARBA00023136"/>
    </source>
</evidence>
<evidence type="ECO:0000256" key="13">
    <source>
        <dbReference type="RuleBase" id="RU365064"/>
    </source>
</evidence>
<comment type="function">
    <text evidence="11 13">Catalytic subunit of the glycosylphosphatidylinositol-mannosyltransferase I complex which catalyzes the transfer of the first mannose, via an alpha-1,4 bond from a dolichol-phosphate-mannose (Dol-P-Man) to the glucosaminyl acyl phosphatidylinositol (GlcN-(acyl)PI) intermediate to generate alpha-D-Man-(1-&gt;4)-alpha-D-GlcN-(1-&gt;6)-(1-radyl,2-acyl-sn-glycero-3-phospho)-2-acyl-inositol and participates in the sixth step of the glycosylphosphatidylinositol-anchor biosynthesis.</text>
</comment>
<comment type="similarity">
    <text evidence="3 13">Belongs to the PIGM family.</text>
</comment>
<keyword evidence="5 13" id="KW-0328">Glycosyltransferase</keyword>
<keyword evidence="15" id="KW-1185">Reference proteome</keyword>